<evidence type="ECO:0000256" key="1">
    <source>
        <dbReference type="SAM" id="MobiDB-lite"/>
    </source>
</evidence>
<name>A0A6G9Z4G7_9NOCA</name>
<dbReference type="InterPro" id="IPR029063">
    <property type="entry name" value="SAM-dependent_MTases_sf"/>
</dbReference>
<organism evidence="3 4">
    <name type="scientific">Nocardia terpenica</name>
    <dbReference type="NCBI Taxonomy" id="455432"/>
    <lineage>
        <taxon>Bacteria</taxon>
        <taxon>Bacillati</taxon>
        <taxon>Actinomycetota</taxon>
        <taxon>Actinomycetes</taxon>
        <taxon>Mycobacteriales</taxon>
        <taxon>Nocardiaceae</taxon>
        <taxon>Nocardia</taxon>
    </lineage>
</organism>
<keyword evidence="3" id="KW-0489">Methyltransferase</keyword>
<keyword evidence="3" id="KW-0808">Transferase</keyword>
<dbReference type="Proteomes" id="UP000500953">
    <property type="component" value="Chromosome"/>
</dbReference>
<dbReference type="Pfam" id="PF13649">
    <property type="entry name" value="Methyltransf_25"/>
    <property type="match status" value="1"/>
</dbReference>
<dbReference type="RefSeq" id="WP_167487433.1">
    <property type="nucleotide sequence ID" value="NZ_CP046173.1"/>
</dbReference>
<protein>
    <submittedName>
        <fullName evidence="3">Methyltransferase domain-containing protein</fullName>
    </submittedName>
</protein>
<dbReference type="Gene3D" id="3.40.50.150">
    <property type="entry name" value="Vaccinia Virus protein VP39"/>
    <property type="match status" value="1"/>
</dbReference>
<dbReference type="AlphaFoldDB" id="A0A6G9Z4G7"/>
<feature type="region of interest" description="Disordered" evidence="1">
    <location>
        <begin position="218"/>
        <end position="237"/>
    </location>
</feature>
<dbReference type="GO" id="GO:0008168">
    <property type="term" value="F:methyltransferase activity"/>
    <property type="evidence" value="ECO:0007669"/>
    <property type="project" value="UniProtKB-KW"/>
</dbReference>
<dbReference type="GO" id="GO:0032259">
    <property type="term" value="P:methylation"/>
    <property type="evidence" value="ECO:0007669"/>
    <property type="project" value="UniProtKB-KW"/>
</dbReference>
<evidence type="ECO:0000313" key="3">
    <source>
        <dbReference type="EMBL" id="QIS20076.1"/>
    </source>
</evidence>
<gene>
    <name evidence="3" type="ORF">F6W96_19035</name>
</gene>
<proteinExistence type="predicted"/>
<dbReference type="CDD" id="cd02440">
    <property type="entry name" value="AdoMet_MTases"/>
    <property type="match status" value="1"/>
</dbReference>
<dbReference type="SUPFAM" id="SSF53335">
    <property type="entry name" value="S-adenosyl-L-methionine-dependent methyltransferases"/>
    <property type="match status" value="1"/>
</dbReference>
<evidence type="ECO:0000259" key="2">
    <source>
        <dbReference type="Pfam" id="PF13649"/>
    </source>
</evidence>
<dbReference type="InterPro" id="IPR041698">
    <property type="entry name" value="Methyltransf_25"/>
</dbReference>
<accession>A0A6G9Z4G7</accession>
<feature type="domain" description="Methyltransferase" evidence="2">
    <location>
        <begin position="60"/>
        <end position="159"/>
    </location>
</feature>
<sequence length="237" mass="25971">MISTKSSSTGRSLARGTGRRLFLLEAFRDFRTTGAVAPSSRALAWALTEPVRASRQPVTVLEVGAGTGPITRELLTLLGPDDQLDVVEANACFVERLRGLVDAHTDADDRIRVLHKRAEEIPGESCYDVIISGLPFTNFPPAQVDAIVGRYLELLRPGGALTYFAYRGTSVARRLVSSRAETARHRAVERILDDYQNRYGTGVVTVWGNLPPAWARSLRRPADSPVPPRGPGDRRIP</sequence>
<reference evidence="3 4" key="1">
    <citation type="journal article" date="2019" name="ACS Chem. Biol.">
        <title>Identification and Mobilization of a Cryptic Antibiotic Biosynthesis Gene Locus from a Human-Pathogenic Nocardia Isolate.</title>
        <authorList>
            <person name="Herisse M."/>
            <person name="Ishida K."/>
            <person name="Porter J.L."/>
            <person name="Howden B."/>
            <person name="Hertweck C."/>
            <person name="Stinear T.P."/>
            <person name="Pidot S.J."/>
        </authorList>
    </citation>
    <scope>NUCLEOTIDE SEQUENCE [LARGE SCALE GENOMIC DNA]</scope>
    <source>
        <strain evidence="3 4">AUSMDU00012715</strain>
    </source>
</reference>
<dbReference type="EMBL" id="CP046173">
    <property type="protein sequence ID" value="QIS20076.1"/>
    <property type="molecule type" value="Genomic_DNA"/>
</dbReference>
<evidence type="ECO:0000313" key="4">
    <source>
        <dbReference type="Proteomes" id="UP000500953"/>
    </source>
</evidence>